<accession>A0AAV8ZLK4</accession>
<dbReference type="AlphaFoldDB" id="A0AAV8ZLK4"/>
<sequence length="493" mass="56517">MDVDFKAPHQENGAKNDEDSPQKTPTSPDETNGTTKESPKHTPRQKRGQRSRSRTPQNKSDESKTLHVNLKKIDTELNGKDLEEESEKTEEIKEKASIQSDEAKKEESFKEDTNKVKEGTTKKEKQSKKQKQENLKKEENGKKDDIQEKEETDTNKVKEVTPKKEKQSKKQKQENLKKEENGKKDDIQEKEETVNPEAVSKKETPKKEKKEKNRKQDPKQANEVESESVEMDPLVISDEPDPELQFDENSDMESGKGSPIIPRCITRRSQTRNIPTPKTPKSMDQDVDSEKTAIAQTSTELPENDTPKTESLNDSRDSTETTNLSTRAEVGSDITRMDYIETHNSSLIEDTSYLDASRERSLSETLRCLSARRPIRQAEDYRRRVLRSNQERSDLNVPYPSRRSVEQITSGVKRKSRSTTPEERKKFKMESPGFNSLFSSPLANIRNKFKADLPSSTPKLLGYKDNRSELHYNDDNNFGDNGDDEKKSWCSVM</sequence>
<evidence type="ECO:0000313" key="2">
    <source>
        <dbReference type="EMBL" id="KAJ8964852.1"/>
    </source>
</evidence>
<gene>
    <name evidence="2" type="ORF">NQ314_004570</name>
</gene>
<organism evidence="2 3">
    <name type="scientific">Rhamnusium bicolor</name>
    <dbReference type="NCBI Taxonomy" id="1586634"/>
    <lineage>
        <taxon>Eukaryota</taxon>
        <taxon>Metazoa</taxon>
        <taxon>Ecdysozoa</taxon>
        <taxon>Arthropoda</taxon>
        <taxon>Hexapoda</taxon>
        <taxon>Insecta</taxon>
        <taxon>Pterygota</taxon>
        <taxon>Neoptera</taxon>
        <taxon>Endopterygota</taxon>
        <taxon>Coleoptera</taxon>
        <taxon>Polyphaga</taxon>
        <taxon>Cucujiformia</taxon>
        <taxon>Chrysomeloidea</taxon>
        <taxon>Cerambycidae</taxon>
        <taxon>Lepturinae</taxon>
        <taxon>Rhagiini</taxon>
        <taxon>Rhamnusium</taxon>
    </lineage>
</organism>
<feature type="compositionally biased region" description="Basic and acidic residues" evidence="1">
    <location>
        <begin position="1"/>
        <end position="21"/>
    </location>
</feature>
<comment type="caution">
    <text evidence="2">The sequence shown here is derived from an EMBL/GenBank/DDBJ whole genome shotgun (WGS) entry which is preliminary data.</text>
</comment>
<feature type="region of interest" description="Disordered" evidence="1">
    <location>
        <begin position="392"/>
        <end position="432"/>
    </location>
</feature>
<evidence type="ECO:0000313" key="3">
    <source>
        <dbReference type="Proteomes" id="UP001162156"/>
    </source>
</evidence>
<dbReference type="Proteomes" id="UP001162156">
    <property type="component" value="Unassembled WGS sequence"/>
</dbReference>
<feature type="compositionally biased region" description="Basic and acidic residues" evidence="1">
    <location>
        <begin position="89"/>
        <end position="124"/>
    </location>
</feature>
<proteinExistence type="predicted"/>
<protein>
    <submittedName>
        <fullName evidence="2">Uncharacterized protein</fullName>
    </submittedName>
</protein>
<dbReference type="EMBL" id="JANEYF010001307">
    <property type="protein sequence ID" value="KAJ8964852.1"/>
    <property type="molecule type" value="Genomic_DNA"/>
</dbReference>
<feature type="compositionally biased region" description="Basic and acidic residues" evidence="1">
    <location>
        <begin position="281"/>
        <end position="291"/>
    </location>
</feature>
<feature type="compositionally biased region" description="Basic and acidic residues" evidence="1">
    <location>
        <begin position="305"/>
        <end position="319"/>
    </location>
</feature>
<feature type="region of interest" description="Disordered" evidence="1">
    <location>
        <begin position="1"/>
        <end position="323"/>
    </location>
</feature>
<feature type="compositionally biased region" description="Basic and acidic residues" evidence="1">
    <location>
        <begin position="152"/>
        <end position="165"/>
    </location>
</feature>
<evidence type="ECO:0000256" key="1">
    <source>
        <dbReference type="SAM" id="MobiDB-lite"/>
    </source>
</evidence>
<feature type="compositionally biased region" description="Polar residues" evidence="1">
    <location>
        <begin position="22"/>
        <end position="36"/>
    </location>
</feature>
<feature type="compositionally biased region" description="Basic and acidic residues" evidence="1">
    <location>
        <begin position="130"/>
        <end position="146"/>
    </location>
</feature>
<feature type="compositionally biased region" description="Basic and acidic residues" evidence="1">
    <location>
        <begin position="171"/>
        <end position="222"/>
    </location>
</feature>
<feature type="compositionally biased region" description="Acidic residues" evidence="1">
    <location>
        <begin position="238"/>
        <end position="251"/>
    </location>
</feature>
<reference evidence="2" key="1">
    <citation type="journal article" date="2023" name="Insect Mol. Biol.">
        <title>Genome sequencing provides insights into the evolution of gene families encoding plant cell wall-degrading enzymes in longhorned beetles.</title>
        <authorList>
            <person name="Shin N.R."/>
            <person name="Okamura Y."/>
            <person name="Kirsch R."/>
            <person name="Pauchet Y."/>
        </authorList>
    </citation>
    <scope>NUCLEOTIDE SEQUENCE</scope>
    <source>
        <strain evidence="2">RBIC_L_NR</strain>
    </source>
</reference>
<feature type="compositionally biased region" description="Basic and acidic residues" evidence="1">
    <location>
        <begin position="420"/>
        <end position="429"/>
    </location>
</feature>
<feature type="compositionally biased region" description="Basic and acidic residues" evidence="1">
    <location>
        <begin position="59"/>
        <end position="81"/>
    </location>
</feature>
<feature type="compositionally biased region" description="Basic residues" evidence="1">
    <location>
        <begin position="41"/>
        <end position="53"/>
    </location>
</feature>
<name>A0AAV8ZLK4_9CUCU</name>
<feature type="region of interest" description="Disordered" evidence="1">
    <location>
        <begin position="469"/>
        <end position="493"/>
    </location>
</feature>
<keyword evidence="3" id="KW-1185">Reference proteome</keyword>
<feature type="compositionally biased region" description="Basic and acidic residues" evidence="1">
    <location>
        <begin position="484"/>
        <end position="493"/>
    </location>
</feature>